<comment type="subcellular location">
    <subcellularLocation>
        <location evidence="1">Membrane</location>
        <topology evidence="1">Multi-pass membrane protein</topology>
    </subcellularLocation>
</comment>
<keyword evidence="5 8" id="KW-1133">Transmembrane helix</keyword>
<dbReference type="Gene3D" id="1.20.1740.10">
    <property type="entry name" value="Amino acid/polyamine transporter I"/>
    <property type="match status" value="1"/>
</dbReference>
<sequence length="519" mass="56366">MAENGNKDFVDYFLLENNEEEEEEGDEIYAQNLSSRSSSPLYSQQWPRSFRETIDSYSIAASPNEGLLRGASSISFSTYDTTNKRHVDSEEEGKLICDATKPNQNGFGDGLISSKHSSSFEKASLNTKGDGLPIRHGCSMTQTVFNGVNVMVGVGLLSTPSTIKEAGWASMAVLVIFAVICCYTASLMRHCLESKNGMITTYPEMGEAAFGRYGRIISSTYCVECIILEGDNLTSLFPRASLNWNSLRLDSTHLFGILTALIVLPTLYPRDARLTSYLSVCGVVTTIAIVVSVAILSATGGRGTPQRGQLVNWSGIPFAIGVYGFCYAGHSVFPNIYQSMADKKKFPKAMVICFILCVTLYGSVAVMGYLMYGQSTLSQITLNMPPDSVASKIAVWTTVINPFTKYALVMNPLARAMEELLPKRVSSSVCCFILLRALLLISTVCVAFLLPFFGLVMALIGSLLSILLAIIMPTVCYLKIMGREVTRKQMAASVGVVIVGVISAALGTYSSVSRIANQY</sequence>
<dbReference type="PANTHER" id="PTHR22950:SF701">
    <property type="entry name" value="AMINO ACID TRANSPORTER AVT1A-LIKE"/>
    <property type="match status" value="1"/>
</dbReference>
<gene>
    <name evidence="10" type="ORF">DM860_010614</name>
</gene>
<evidence type="ECO:0000256" key="6">
    <source>
        <dbReference type="ARBA" id="ARBA00023136"/>
    </source>
</evidence>
<dbReference type="GO" id="GO:0015179">
    <property type="term" value="F:L-amino acid transmembrane transporter activity"/>
    <property type="evidence" value="ECO:0007669"/>
    <property type="project" value="TreeGrafter"/>
</dbReference>
<protein>
    <recommendedName>
        <fullName evidence="9">Amino acid transporter transmembrane domain-containing protein</fullName>
    </recommendedName>
</protein>
<feature type="transmembrane region" description="Helical" evidence="8">
    <location>
        <begin position="166"/>
        <end position="188"/>
    </location>
</feature>
<feature type="transmembrane region" description="Helical" evidence="8">
    <location>
        <begin position="251"/>
        <end position="268"/>
    </location>
</feature>
<evidence type="ECO:0000256" key="2">
    <source>
        <dbReference type="ARBA" id="ARBA00022448"/>
    </source>
</evidence>
<dbReference type="GO" id="GO:0005774">
    <property type="term" value="C:vacuolar membrane"/>
    <property type="evidence" value="ECO:0007669"/>
    <property type="project" value="TreeGrafter"/>
</dbReference>
<comment type="similarity">
    <text evidence="7">Belongs to the amino acid/polyamine transporter 2 family. Amino acid/auxin permease (AAAP) (TC 2.A.18.5) subfamily.</text>
</comment>
<keyword evidence="2" id="KW-0813">Transport</keyword>
<dbReference type="AlphaFoldDB" id="A0A328E3B0"/>
<keyword evidence="3 8" id="KW-0812">Transmembrane</keyword>
<keyword evidence="4" id="KW-0029">Amino-acid transport</keyword>
<evidence type="ECO:0000313" key="10">
    <source>
        <dbReference type="EMBL" id="RAL51896.1"/>
    </source>
</evidence>
<dbReference type="PANTHER" id="PTHR22950">
    <property type="entry name" value="AMINO ACID TRANSPORTER"/>
    <property type="match status" value="1"/>
</dbReference>
<keyword evidence="11" id="KW-1185">Reference proteome</keyword>
<feature type="transmembrane region" description="Helical" evidence="8">
    <location>
        <begin position="393"/>
        <end position="413"/>
    </location>
</feature>
<comment type="caution">
    <text evidence="10">The sequence shown here is derived from an EMBL/GenBank/DDBJ whole genome shotgun (WGS) entry which is preliminary data.</text>
</comment>
<feature type="domain" description="Amino acid transporter transmembrane" evidence="9">
    <location>
        <begin position="137"/>
        <end position="511"/>
    </location>
</feature>
<evidence type="ECO:0000256" key="5">
    <source>
        <dbReference type="ARBA" id="ARBA00022989"/>
    </source>
</evidence>
<evidence type="ECO:0000313" key="11">
    <source>
        <dbReference type="Proteomes" id="UP000249390"/>
    </source>
</evidence>
<accession>A0A328E3B0</accession>
<name>A0A328E3B0_9ASTE</name>
<organism evidence="10 11">
    <name type="scientific">Cuscuta australis</name>
    <dbReference type="NCBI Taxonomy" id="267555"/>
    <lineage>
        <taxon>Eukaryota</taxon>
        <taxon>Viridiplantae</taxon>
        <taxon>Streptophyta</taxon>
        <taxon>Embryophyta</taxon>
        <taxon>Tracheophyta</taxon>
        <taxon>Spermatophyta</taxon>
        <taxon>Magnoliopsida</taxon>
        <taxon>eudicotyledons</taxon>
        <taxon>Gunneridae</taxon>
        <taxon>Pentapetalae</taxon>
        <taxon>asterids</taxon>
        <taxon>lamiids</taxon>
        <taxon>Solanales</taxon>
        <taxon>Convolvulaceae</taxon>
        <taxon>Cuscuteae</taxon>
        <taxon>Cuscuta</taxon>
        <taxon>Cuscuta subgen. Grammica</taxon>
        <taxon>Cuscuta sect. Cleistogrammica</taxon>
    </lineage>
</organism>
<dbReference type="EMBL" id="NQVE01000046">
    <property type="protein sequence ID" value="RAL51896.1"/>
    <property type="molecule type" value="Genomic_DNA"/>
</dbReference>
<dbReference type="FunFam" id="1.20.1740.10:FF:000047">
    <property type="entry name" value="Amino acid transporter AVT1A"/>
    <property type="match status" value="1"/>
</dbReference>
<evidence type="ECO:0000259" key="9">
    <source>
        <dbReference type="Pfam" id="PF01490"/>
    </source>
</evidence>
<proteinExistence type="inferred from homology"/>
<dbReference type="Proteomes" id="UP000249390">
    <property type="component" value="Unassembled WGS sequence"/>
</dbReference>
<reference evidence="10 11" key="1">
    <citation type="submission" date="2018-06" db="EMBL/GenBank/DDBJ databases">
        <title>The Genome of Cuscuta australis (Dodder) Provides Insight into the Evolution of Plant Parasitism.</title>
        <authorList>
            <person name="Liu H."/>
        </authorList>
    </citation>
    <scope>NUCLEOTIDE SEQUENCE [LARGE SCALE GENOMIC DNA]</scope>
    <source>
        <strain evidence="11">cv. Yunnan</strain>
        <tissue evidence="10">Vines</tissue>
    </source>
</reference>
<evidence type="ECO:0000256" key="7">
    <source>
        <dbReference type="ARBA" id="ARBA00049662"/>
    </source>
</evidence>
<evidence type="ECO:0000256" key="3">
    <source>
        <dbReference type="ARBA" id="ARBA00022692"/>
    </source>
</evidence>
<evidence type="ECO:0000256" key="4">
    <source>
        <dbReference type="ARBA" id="ARBA00022970"/>
    </source>
</evidence>
<evidence type="ECO:0000256" key="8">
    <source>
        <dbReference type="SAM" id="Phobius"/>
    </source>
</evidence>
<feature type="transmembrane region" description="Helical" evidence="8">
    <location>
        <begin position="490"/>
        <end position="509"/>
    </location>
</feature>
<feature type="transmembrane region" description="Helical" evidence="8">
    <location>
        <begin position="316"/>
        <end position="337"/>
    </location>
</feature>
<evidence type="ECO:0000256" key="1">
    <source>
        <dbReference type="ARBA" id="ARBA00004141"/>
    </source>
</evidence>
<feature type="transmembrane region" description="Helical" evidence="8">
    <location>
        <begin position="275"/>
        <end position="296"/>
    </location>
</feature>
<dbReference type="InterPro" id="IPR013057">
    <property type="entry name" value="AA_transpt_TM"/>
</dbReference>
<dbReference type="Pfam" id="PF01490">
    <property type="entry name" value="Aa_trans"/>
    <property type="match status" value="1"/>
</dbReference>
<feature type="transmembrane region" description="Helical" evidence="8">
    <location>
        <begin position="349"/>
        <end position="373"/>
    </location>
</feature>
<keyword evidence="6 8" id="KW-0472">Membrane</keyword>
<feature type="transmembrane region" description="Helical" evidence="8">
    <location>
        <begin position="456"/>
        <end position="478"/>
    </location>
</feature>
<feature type="transmembrane region" description="Helical" evidence="8">
    <location>
        <begin position="425"/>
        <end position="450"/>
    </location>
</feature>